<sequence length="74" mass="7714">MIDPVTITIDENIAKTLMAYRVSADDGLDEPLGPGLPDVPDGEVDVGLAAGAIDAEVLYKSCSRDMTPVVAVLL</sequence>
<dbReference type="Proteomes" id="UP000789366">
    <property type="component" value="Unassembled WGS sequence"/>
</dbReference>
<keyword evidence="2" id="KW-1185">Reference proteome</keyword>
<dbReference type="EMBL" id="CAJVPW010009766">
    <property type="protein sequence ID" value="CAG8608771.1"/>
    <property type="molecule type" value="Genomic_DNA"/>
</dbReference>
<evidence type="ECO:0000313" key="2">
    <source>
        <dbReference type="Proteomes" id="UP000789366"/>
    </source>
</evidence>
<name>A0ACA9MTB1_9GLOM</name>
<gene>
    <name evidence="1" type="ORF">SPELUC_LOCUS7418</name>
</gene>
<protein>
    <submittedName>
        <fullName evidence="1">15886_t:CDS:1</fullName>
    </submittedName>
</protein>
<proteinExistence type="predicted"/>
<organism evidence="1 2">
    <name type="scientific">Cetraspora pellucida</name>
    <dbReference type="NCBI Taxonomy" id="1433469"/>
    <lineage>
        <taxon>Eukaryota</taxon>
        <taxon>Fungi</taxon>
        <taxon>Fungi incertae sedis</taxon>
        <taxon>Mucoromycota</taxon>
        <taxon>Glomeromycotina</taxon>
        <taxon>Glomeromycetes</taxon>
        <taxon>Diversisporales</taxon>
        <taxon>Gigasporaceae</taxon>
        <taxon>Cetraspora</taxon>
    </lineage>
</organism>
<accession>A0ACA9MTB1</accession>
<evidence type="ECO:0000313" key="1">
    <source>
        <dbReference type="EMBL" id="CAG8608771.1"/>
    </source>
</evidence>
<reference evidence="1" key="1">
    <citation type="submission" date="2021-06" db="EMBL/GenBank/DDBJ databases">
        <authorList>
            <person name="Kallberg Y."/>
            <person name="Tangrot J."/>
            <person name="Rosling A."/>
        </authorList>
    </citation>
    <scope>NUCLEOTIDE SEQUENCE</scope>
    <source>
        <strain evidence="1">28 12/20/2015</strain>
    </source>
</reference>
<comment type="caution">
    <text evidence="1">The sequence shown here is derived from an EMBL/GenBank/DDBJ whole genome shotgun (WGS) entry which is preliminary data.</text>
</comment>
<feature type="non-terminal residue" evidence="1">
    <location>
        <position position="74"/>
    </location>
</feature>